<dbReference type="Pfam" id="PF07727">
    <property type="entry name" value="RVT_2"/>
    <property type="match status" value="1"/>
</dbReference>
<dbReference type="Proteomes" id="UP001188597">
    <property type="component" value="Unassembled WGS sequence"/>
</dbReference>
<comment type="caution">
    <text evidence="2">The sequence shown here is derived from an EMBL/GenBank/DDBJ whole genome shotgun (WGS) entry which is preliminary data.</text>
</comment>
<dbReference type="InterPro" id="IPR013103">
    <property type="entry name" value="RVT_2"/>
</dbReference>
<accession>A0AA89AVA3</accession>
<sequence length="149" mass="17460">MNEEIDAIEKNDLDDYPSIWKEPVKWVYKVKKNSKGNVERYKARLVVKGYKQRAEIDYDEVFTPVAWLETIQLLISLAALNKWKIHRIVKGAIGIDTLIDVCIESIQHLLFKAMRSDQGGKFIFQEEIKAFEMTDIVDVILTYSPQRRR</sequence>
<dbReference type="EMBL" id="JAVXUP010001125">
    <property type="protein sequence ID" value="KAK3015703.1"/>
    <property type="molecule type" value="Genomic_DNA"/>
</dbReference>
<protein>
    <recommendedName>
        <fullName evidence="1">Reverse transcriptase Ty1/copia-type domain-containing protein</fullName>
    </recommendedName>
</protein>
<keyword evidence="3" id="KW-1185">Reference proteome</keyword>
<name>A0AA89AVA3_9ASTE</name>
<organism evidence="2 3">
    <name type="scientific">Escallonia herrerae</name>
    <dbReference type="NCBI Taxonomy" id="1293975"/>
    <lineage>
        <taxon>Eukaryota</taxon>
        <taxon>Viridiplantae</taxon>
        <taxon>Streptophyta</taxon>
        <taxon>Embryophyta</taxon>
        <taxon>Tracheophyta</taxon>
        <taxon>Spermatophyta</taxon>
        <taxon>Magnoliopsida</taxon>
        <taxon>eudicotyledons</taxon>
        <taxon>Gunneridae</taxon>
        <taxon>Pentapetalae</taxon>
        <taxon>asterids</taxon>
        <taxon>campanulids</taxon>
        <taxon>Escalloniales</taxon>
        <taxon>Escalloniaceae</taxon>
        <taxon>Escallonia</taxon>
    </lineage>
</organism>
<proteinExistence type="predicted"/>
<gene>
    <name evidence="2" type="ORF">RJ639_006199</name>
</gene>
<evidence type="ECO:0000259" key="1">
    <source>
        <dbReference type="Pfam" id="PF07727"/>
    </source>
</evidence>
<evidence type="ECO:0000313" key="2">
    <source>
        <dbReference type="EMBL" id="KAK3015703.1"/>
    </source>
</evidence>
<evidence type="ECO:0000313" key="3">
    <source>
        <dbReference type="Proteomes" id="UP001188597"/>
    </source>
</evidence>
<feature type="domain" description="Reverse transcriptase Ty1/copia-type" evidence="1">
    <location>
        <begin position="23"/>
        <end position="88"/>
    </location>
</feature>
<dbReference type="AlphaFoldDB" id="A0AA89AVA3"/>
<reference evidence="2" key="1">
    <citation type="submission" date="2022-12" db="EMBL/GenBank/DDBJ databases">
        <title>Draft genome assemblies for two species of Escallonia (Escalloniales).</title>
        <authorList>
            <person name="Chanderbali A."/>
            <person name="Dervinis C."/>
            <person name="Anghel I."/>
            <person name="Soltis D."/>
            <person name="Soltis P."/>
            <person name="Zapata F."/>
        </authorList>
    </citation>
    <scope>NUCLEOTIDE SEQUENCE</scope>
    <source>
        <strain evidence="2">UCBG64.0493</strain>
        <tissue evidence="2">Leaf</tissue>
    </source>
</reference>